<dbReference type="InterPro" id="IPR000326">
    <property type="entry name" value="PAP2/HPO"/>
</dbReference>
<gene>
    <name evidence="2" type="ORF">AQPW35_51250</name>
</gene>
<dbReference type="SUPFAM" id="SSF48317">
    <property type="entry name" value="Acid phosphatase/Vanadium-dependent haloperoxidase"/>
    <property type="match status" value="1"/>
</dbReference>
<name>A0A480AX33_9BURK</name>
<comment type="caution">
    <text evidence="2">The sequence shown here is derived from an EMBL/GenBank/DDBJ whole genome shotgun (WGS) entry which is preliminary data.</text>
</comment>
<organism evidence="2 3">
    <name type="scientific">Pseudaquabacterium pictum</name>
    <dbReference type="NCBI Taxonomy" id="2315236"/>
    <lineage>
        <taxon>Bacteria</taxon>
        <taxon>Pseudomonadati</taxon>
        <taxon>Pseudomonadota</taxon>
        <taxon>Betaproteobacteria</taxon>
        <taxon>Burkholderiales</taxon>
        <taxon>Sphaerotilaceae</taxon>
        <taxon>Pseudaquabacterium</taxon>
    </lineage>
</organism>
<accession>A0A480AX33</accession>
<keyword evidence="3" id="KW-1185">Reference proteome</keyword>
<proteinExistence type="predicted"/>
<dbReference type="Pfam" id="PF01569">
    <property type="entry name" value="PAP2"/>
    <property type="match status" value="1"/>
</dbReference>
<dbReference type="AlphaFoldDB" id="A0A480AX33"/>
<dbReference type="Proteomes" id="UP000301751">
    <property type="component" value="Unassembled WGS sequence"/>
</dbReference>
<feature type="domain" description="Phosphatidic acid phosphatase type 2/haloperoxidase" evidence="1">
    <location>
        <begin position="114"/>
        <end position="238"/>
    </location>
</feature>
<evidence type="ECO:0000313" key="2">
    <source>
        <dbReference type="EMBL" id="GCL66044.1"/>
    </source>
</evidence>
<sequence length="256" mass="27209">MLFDSLPAVALPSVPSSLAPAATIPIPTPLPRQWALAMLCTALAFLAWEAAGGDRWLADLAGTAAGFPLRNHWLLDNGVHSLGRLVAWALALALCLGVWWPRGPLRQLTLARRLQLAGGVLLSVAVVSLLKSVNPAACPWNLVAYGGVVEPVSHWLWWAAPAGGRGGCFPAGHASAGFAFVGGYFVFRPVAPVLARRWLLAALAAGLLLGLSQQWRGAHFMSHTLWSGWLCWCLGWALDTACRRFDRATPGTVAAA</sequence>
<protein>
    <recommendedName>
        <fullName evidence="1">Phosphatidic acid phosphatase type 2/haloperoxidase domain-containing protein</fullName>
    </recommendedName>
</protein>
<dbReference type="RefSeq" id="WP_162520928.1">
    <property type="nucleotide sequence ID" value="NZ_BJCL01000024.1"/>
</dbReference>
<evidence type="ECO:0000259" key="1">
    <source>
        <dbReference type="Pfam" id="PF01569"/>
    </source>
</evidence>
<evidence type="ECO:0000313" key="3">
    <source>
        <dbReference type="Proteomes" id="UP000301751"/>
    </source>
</evidence>
<dbReference type="InterPro" id="IPR036938">
    <property type="entry name" value="PAP2/HPO_sf"/>
</dbReference>
<dbReference type="CDD" id="cd03396">
    <property type="entry name" value="PAP2_like_6"/>
    <property type="match status" value="1"/>
</dbReference>
<reference evidence="3" key="1">
    <citation type="submission" date="2019-03" db="EMBL/GenBank/DDBJ databases">
        <title>Aquabacterium pictum sp.nov., the first bacteriochlorophyll a-containing freshwater bacterium in the genus Aquabacterium of the class Betaproteobacteria.</title>
        <authorList>
            <person name="Hirose S."/>
            <person name="Tank M."/>
            <person name="Hara E."/>
            <person name="Tamaki H."/>
            <person name="Takaichi S."/>
            <person name="Haruta S."/>
            <person name="Hanada S."/>
        </authorList>
    </citation>
    <scope>NUCLEOTIDE SEQUENCE [LARGE SCALE GENOMIC DNA]</scope>
    <source>
        <strain evidence="3">W35</strain>
    </source>
</reference>
<dbReference type="EMBL" id="BJCL01000024">
    <property type="protein sequence ID" value="GCL66044.1"/>
    <property type="molecule type" value="Genomic_DNA"/>
</dbReference>